<dbReference type="SUPFAM" id="SSF56300">
    <property type="entry name" value="Metallo-dependent phosphatases"/>
    <property type="match status" value="1"/>
</dbReference>
<dbReference type="OrthoDB" id="356681at2"/>
<dbReference type="InterPro" id="IPR004843">
    <property type="entry name" value="Calcineurin-like_PHP"/>
</dbReference>
<organism evidence="2 3">
    <name type="scientific">Desulfurobacterium indicum</name>
    <dbReference type="NCBI Taxonomy" id="1914305"/>
    <lineage>
        <taxon>Bacteria</taxon>
        <taxon>Pseudomonadati</taxon>
        <taxon>Aquificota</taxon>
        <taxon>Aquificia</taxon>
        <taxon>Desulfurobacteriales</taxon>
        <taxon>Desulfurobacteriaceae</taxon>
        <taxon>Desulfurobacterium</taxon>
    </lineage>
</organism>
<proteinExistence type="predicted"/>
<evidence type="ECO:0000313" key="3">
    <source>
        <dbReference type="Proteomes" id="UP000187408"/>
    </source>
</evidence>
<protein>
    <recommendedName>
        <fullName evidence="1">Calcineurin-like phosphoesterase domain-containing protein</fullName>
    </recommendedName>
</protein>
<accession>A0A1R1MJA3</accession>
<dbReference type="RefSeq" id="WP_076713602.1">
    <property type="nucleotide sequence ID" value="NZ_MOEN01000041.1"/>
</dbReference>
<sequence length="212" mass="24396">MKIDVISDLHLTKLNEFVEIEPQGEFIIIAGDVSSDADVVIGFLNDLSKKYRAVIYTFGNIELWHDSNPYNKLKKIKKNTNNNVFILDFLKGIKISNLTITGGIYISPENLTYHDRENIANTDNFIKKLSNLSRTSIHKQIKELNPKIIVTHYPPVSISKLKKLYNTNEIEFSKIWVFGHYHQFKSFIGTHPIIKDVLYVNNASNKIMSLEI</sequence>
<dbReference type="STRING" id="1914305.BLW93_08170"/>
<dbReference type="Gene3D" id="3.60.21.10">
    <property type="match status" value="1"/>
</dbReference>
<dbReference type="EMBL" id="MOEN01000041">
    <property type="protein sequence ID" value="OMH39888.1"/>
    <property type="molecule type" value="Genomic_DNA"/>
</dbReference>
<keyword evidence="3" id="KW-1185">Reference proteome</keyword>
<reference evidence="2 3" key="1">
    <citation type="submission" date="2016-10" db="EMBL/GenBank/DDBJ databases">
        <title>Genome sequence of a sulfur-reducing bacterium Desulfurobacterium indicum K6013.</title>
        <authorList>
            <person name="Cao J."/>
            <person name="Shao Z."/>
            <person name="Alain K."/>
            <person name="Jebbar M."/>
        </authorList>
    </citation>
    <scope>NUCLEOTIDE SEQUENCE [LARGE SCALE GENOMIC DNA]</scope>
    <source>
        <strain evidence="2 3">K6013</strain>
    </source>
</reference>
<gene>
    <name evidence="2" type="ORF">BLW93_08170</name>
</gene>
<evidence type="ECO:0000313" key="2">
    <source>
        <dbReference type="EMBL" id="OMH39888.1"/>
    </source>
</evidence>
<evidence type="ECO:0000259" key="1">
    <source>
        <dbReference type="Pfam" id="PF00149"/>
    </source>
</evidence>
<dbReference type="AlphaFoldDB" id="A0A1R1MJA3"/>
<dbReference type="GO" id="GO:0016787">
    <property type="term" value="F:hydrolase activity"/>
    <property type="evidence" value="ECO:0007669"/>
    <property type="project" value="InterPro"/>
</dbReference>
<dbReference type="InterPro" id="IPR029052">
    <property type="entry name" value="Metallo-depent_PP-like"/>
</dbReference>
<comment type="caution">
    <text evidence="2">The sequence shown here is derived from an EMBL/GenBank/DDBJ whole genome shotgun (WGS) entry which is preliminary data.</text>
</comment>
<dbReference type="Pfam" id="PF00149">
    <property type="entry name" value="Metallophos"/>
    <property type="match status" value="1"/>
</dbReference>
<dbReference type="Proteomes" id="UP000187408">
    <property type="component" value="Unassembled WGS sequence"/>
</dbReference>
<name>A0A1R1MJA3_9BACT</name>
<feature type="domain" description="Calcineurin-like phosphoesterase" evidence="1">
    <location>
        <begin position="1"/>
        <end position="183"/>
    </location>
</feature>